<proteinExistence type="inferred from homology"/>
<dbReference type="SMART" id="SM01057">
    <property type="entry name" value="Carb_anhydrase"/>
    <property type="match status" value="1"/>
</dbReference>
<dbReference type="AlphaFoldDB" id="A0A351R931"/>
<sequence>MQKAVTYFTLSLICFFISIGTSSAANWAKLNENSTSKLMIDKQSILEKDKLKRAWVKIEYKTIQKNLESPDTQYNLSKLLWYFDCPAQKSAATQVFQYLNTELVNSAAIDNVKDAKFIEPVPESDFDRAMQYVCSANKSSGTKAATPTLPKTPSADTKTETNASTKAAPTEDKPVENKPIDSKPTEVKPADKNTAKPINKKNEGIKKPVTWNYEGKEGPSNWGKLSSEFSMCDAGSSQSPIDIEESLDANLKPLKLLQKFPVKDILKTNHSLQLNFRDGNIVAIDNMTFKLKQINFHTPSEHSIKGKSFPLEAQFLHTDTKGNTAIVAVLFREGKANPALEKILKQLPTESDKPATLKSRVLASEMMPSNQDYYRFSGSLTTPPCTEGIRWILIKTPITATKAQIEAIAEITPQNNRPLQALNGRLIVD</sequence>
<reference evidence="10 11" key="1">
    <citation type="journal article" date="2018" name="Nat. Biotechnol.">
        <title>A standardized bacterial taxonomy based on genome phylogeny substantially revises the tree of life.</title>
        <authorList>
            <person name="Parks D.H."/>
            <person name="Chuvochina M."/>
            <person name="Waite D.W."/>
            <person name="Rinke C."/>
            <person name="Skarshewski A."/>
            <person name="Chaumeil P.A."/>
            <person name="Hugenholtz P."/>
        </authorList>
    </citation>
    <scope>NUCLEOTIDE SEQUENCE [LARGE SCALE GENOMIC DNA]</scope>
    <source>
        <strain evidence="10">UBA9958</strain>
    </source>
</reference>
<dbReference type="InterPro" id="IPR036398">
    <property type="entry name" value="CA_dom_sf"/>
</dbReference>
<dbReference type="InterPro" id="IPR031939">
    <property type="entry name" value="Adhesin_E-like"/>
</dbReference>
<dbReference type="InterPro" id="IPR041891">
    <property type="entry name" value="Alpha_CA_prokaryot-like"/>
</dbReference>
<feature type="signal peptide" evidence="8">
    <location>
        <begin position="1"/>
        <end position="24"/>
    </location>
</feature>
<evidence type="ECO:0000313" key="10">
    <source>
        <dbReference type="EMBL" id="HBA08552.1"/>
    </source>
</evidence>
<feature type="compositionally biased region" description="Polar residues" evidence="7">
    <location>
        <begin position="154"/>
        <end position="167"/>
    </location>
</feature>
<keyword evidence="4" id="KW-0862">Zinc</keyword>
<dbReference type="SUPFAM" id="SSF51069">
    <property type="entry name" value="Carbonic anhydrase"/>
    <property type="match status" value="1"/>
</dbReference>
<dbReference type="CDD" id="cd03124">
    <property type="entry name" value="alpha_CA_prokaryotic_like"/>
    <property type="match status" value="1"/>
</dbReference>
<dbReference type="Proteomes" id="UP000264313">
    <property type="component" value="Unassembled WGS sequence"/>
</dbReference>
<evidence type="ECO:0000256" key="7">
    <source>
        <dbReference type="SAM" id="MobiDB-lite"/>
    </source>
</evidence>
<keyword evidence="8" id="KW-0732">Signal</keyword>
<dbReference type="EMBL" id="DNAA01000057">
    <property type="protein sequence ID" value="HBA08552.1"/>
    <property type="molecule type" value="Genomic_DNA"/>
</dbReference>
<evidence type="ECO:0000256" key="3">
    <source>
        <dbReference type="ARBA" id="ARBA00022723"/>
    </source>
</evidence>
<feature type="region of interest" description="Disordered" evidence="7">
    <location>
        <begin position="140"/>
        <end position="203"/>
    </location>
</feature>
<dbReference type="EC" id="4.2.1.1" evidence="2"/>
<dbReference type="PANTHER" id="PTHR18952:SF265">
    <property type="entry name" value="CARBONIC ANHYDRASE"/>
    <property type="match status" value="1"/>
</dbReference>
<feature type="compositionally biased region" description="Low complexity" evidence="7">
    <location>
        <begin position="142"/>
        <end position="153"/>
    </location>
</feature>
<dbReference type="GO" id="GO:0008270">
    <property type="term" value="F:zinc ion binding"/>
    <property type="evidence" value="ECO:0007669"/>
    <property type="project" value="InterPro"/>
</dbReference>
<evidence type="ECO:0000256" key="8">
    <source>
        <dbReference type="SAM" id="SignalP"/>
    </source>
</evidence>
<dbReference type="Pfam" id="PF16747">
    <property type="entry name" value="Adhesin_E"/>
    <property type="match status" value="1"/>
</dbReference>
<comment type="similarity">
    <text evidence="1">Belongs to the alpha-carbonic anhydrase family.</text>
</comment>
<dbReference type="PANTHER" id="PTHR18952">
    <property type="entry name" value="CARBONIC ANHYDRASE"/>
    <property type="match status" value="1"/>
</dbReference>
<evidence type="ECO:0000256" key="4">
    <source>
        <dbReference type="ARBA" id="ARBA00022833"/>
    </source>
</evidence>
<evidence type="ECO:0000256" key="6">
    <source>
        <dbReference type="ARBA" id="ARBA00048348"/>
    </source>
</evidence>
<evidence type="ECO:0000256" key="1">
    <source>
        <dbReference type="ARBA" id="ARBA00010718"/>
    </source>
</evidence>
<dbReference type="PROSITE" id="PS51144">
    <property type="entry name" value="ALPHA_CA_2"/>
    <property type="match status" value="1"/>
</dbReference>
<dbReference type="GO" id="GO:0004089">
    <property type="term" value="F:carbonate dehydratase activity"/>
    <property type="evidence" value="ECO:0007669"/>
    <property type="project" value="UniProtKB-EC"/>
</dbReference>
<keyword evidence="3" id="KW-0479">Metal-binding</keyword>
<evidence type="ECO:0000256" key="2">
    <source>
        <dbReference type="ARBA" id="ARBA00012925"/>
    </source>
</evidence>
<protein>
    <recommendedName>
        <fullName evidence="2">carbonic anhydrase</fullName>
        <ecNumber evidence="2">4.2.1.1</ecNumber>
    </recommendedName>
</protein>
<name>A0A351R931_9PROT</name>
<evidence type="ECO:0000259" key="9">
    <source>
        <dbReference type="PROSITE" id="PS51144"/>
    </source>
</evidence>
<comment type="catalytic activity">
    <reaction evidence="6">
        <text>hydrogencarbonate + H(+) = CO2 + H2O</text>
        <dbReference type="Rhea" id="RHEA:10748"/>
        <dbReference type="ChEBI" id="CHEBI:15377"/>
        <dbReference type="ChEBI" id="CHEBI:15378"/>
        <dbReference type="ChEBI" id="CHEBI:16526"/>
        <dbReference type="ChEBI" id="CHEBI:17544"/>
        <dbReference type="EC" id="4.2.1.1"/>
    </reaction>
</comment>
<evidence type="ECO:0000256" key="5">
    <source>
        <dbReference type="ARBA" id="ARBA00023239"/>
    </source>
</evidence>
<dbReference type="Pfam" id="PF00194">
    <property type="entry name" value="Carb_anhydrase"/>
    <property type="match status" value="1"/>
</dbReference>
<feature type="domain" description="Alpha-carbonic anhydrase" evidence="9">
    <location>
        <begin position="209"/>
        <end position="429"/>
    </location>
</feature>
<gene>
    <name evidence="10" type="ORF">DCW48_02465</name>
</gene>
<evidence type="ECO:0000313" key="11">
    <source>
        <dbReference type="Proteomes" id="UP000264313"/>
    </source>
</evidence>
<comment type="caution">
    <text evidence="10">The sequence shown here is derived from an EMBL/GenBank/DDBJ whole genome shotgun (WGS) entry which is preliminary data.</text>
</comment>
<dbReference type="InterPro" id="IPR001148">
    <property type="entry name" value="CA_dom"/>
</dbReference>
<dbReference type="InterPro" id="IPR023561">
    <property type="entry name" value="Carbonic_anhydrase_a-class"/>
</dbReference>
<feature type="compositionally biased region" description="Basic and acidic residues" evidence="7">
    <location>
        <begin position="169"/>
        <end position="203"/>
    </location>
</feature>
<organism evidence="10 11">
    <name type="scientific">Methylotenera mobilis</name>
    <dbReference type="NCBI Taxonomy" id="359408"/>
    <lineage>
        <taxon>Bacteria</taxon>
        <taxon>Pseudomonadati</taxon>
        <taxon>Pseudomonadota</taxon>
        <taxon>Betaproteobacteria</taxon>
        <taxon>Nitrosomonadales</taxon>
        <taxon>Methylophilaceae</taxon>
        <taxon>Methylotenera</taxon>
    </lineage>
</organism>
<dbReference type="STRING" id="1132855.GCA_000384255_01221"/>
<accession>A0A351R931</accession>
<dbReference type="Gene3D" id="3.10.200.10">
    <property type="entry name" value="Alpha carbonic anhydrase"/>
    <property type="match status" value="1"/>
</dbReference>
<keyword evidence="5" id="KW-0456">Lyase</keyword>
<feature type="chain" id="PRO_5016675218" description="carbonic anhydrase" evidence="8">
    <location>
        <begin position="25"/>
        <end position="429"/>
    </location>
</feature>